<evidence type="ECO:0000256" key="6">
    <source>
        <dbReference type="ARBA" id="ARBA00023136"/>
    </source>
</evidence>
<dbReference type="GO" id="GO:0005516">
    <property type="term" value="F:calmodulin binding"/>
    <property type="evidence" value="ECO:0007669"/>
    <property type="project" value="UniProtKB-KW"/>
</dbReference>
<reference evidence="11 12" key="1">
    <citation type="submission" date="2024-09" db="EMBL/GenBank/DDBJ databases">
        <title>Chromosome-scale assembly of Riccia sorocarpa.</title>
        <authorList>
            <person name="Paukszto L."/>
        </authorList>
    </citation>
    <scope>NUCLEOTIDE SEQUENCE [LARGE SCALE GENOMIC DNA]</scope>
    <source>
        <strain evidence="11">LP-2024</strain>
        <tissue evidence="11">Aerial parts of the thallus</tissue>
    </source>
</reference>
<comment type="similarity">
    <text evidence="2 8">Belongs to the MLO family.</text>
</comment>
<evidence type="ECO:0000313" key="12">
    <source>
        <dbReference type="Proteomes" id="UP001633002"/>
    </source>
</evidence>
<evidence type="ECO:0000256" key="5">
    <source>
        <dbReference type="ARBA" id="ARBA00022989"/>
    </source>
</evidence>
<dbReference type="PANTHER" id="PTHR31942:SF52">
    <property type="entry name" value="MLO-LIKE PROTEIN 1"/>
    <property type="match status" value="1"/>
</dbReference>
<keyword evidence="5 8" id="KW-1133">Transmembrane helix</keyword>
<evidence type="ECO:0000256" key="1">
    <source>
        <dbReference type="ARBA" id="ARBA00004141"/>
    </source>
</evidence>
<evidence type="ECO:0000313" key="11">
    <source>
        <dbReference type="EMBL" id="KAL3693305.1"/>
    </source>
</evidence>
<comment type="domain">
    <text evidence="8">The C-terminus contains a calmodulin-binding domain, which binds calmodulin in a calcium-dependent fashion.</text>
</comment>
<dbReference type="EMBL" id="JBJQOH010000003">
    <property type="protein sequence ID" value="KAL3693305.1"/>
    <property type="molecule type" value="Genomic_DNA"/>
</dbReference>
<keyword evidence="4 8" id="KW-0611">Plant defense</keyword>
<name>A0ABD3HT89_9MARC</name>
<comment type="function">
    <text evidence="8">May be involved in modulation of pathogen defense and leaf cell death.</text>
</comment>
<feature type="transmembrane region" description="Helical" evidence="10">
    <location>
        <begin position="54"/>
        <end position="75"/>
    </location>
</feature>
<gene>
    <name evidence="8" type="primary">MLO</name>
    <name evidence="11" type="ORF">R1sor_006956</name>
</gene>
<dbReference type="Pfam" id="PF03094">
    <property type="entry name" value="Mlo"/>
    <property type="match status" value="2"/>
</dbReference>
<dbReference type="GO" id="GO:0006952">
    <property type="term" value="P:defense response"/>
    <property type="evidence" value="ECO:0007669"/>
    <property type="project" value="UniProtKB-KW"/>
</dbReference>
<feature type="compositionally biased region" description="Polar residues" evidence="9">
    <location>
        <begin position="351"/>
        <end position="372"/>
    </location>
</feature>
<keyword evidence="8" id="KW-0112">Calmodulin-binding</keyword>
<dbReference type="InterPro" id="IPR004326">
    <property type="entry name" value="Mlo"/>
</dbReference>
<feature type="transmembrane region" description="Helical" evidence="10">
    <location>
        <begin position="285"/>
        <end position="304"/>
    </location>
</feature>
<feature type="transmembrane region" description="Helical" evidence="10">
    <location>
        <begin position="417"/>
        <end position="441"/>
    </location>
</feature>
<keyword evidence="12" id="KW-1185">Reference proteome</keyword>
<proteinExistence type="inferred from homology"/>
<dbReference type="Proteomes" id="UP001633002">
    <property type="component" value="Unassembled WGS sequence"/>
</dbReference>
<comment type="caution">
    <text evidence="11">The sequence shown here is derived from an EMBL/GenBank/DDBJ whole genome shotgun (WGS) entry which is preliminary data.</text>
</comment>
<keyword evidence="7 8" id="KW-0568">Pathogenesis-related protein</keyword>
<organism evidence="11 12">
    <name type="scientific">Riccia sorocarpa</name>
    <dbReference type="NCBI Taxonomy" id="122646"/>
    <lineage>
        <taxon>Eukaryota</taxon>
        <taxon>Viridiplantae</taxon>
        <taxon>Streptophyta</taxon>
        <taxon>Embryophyta</taxon>
        <taxon>Marchantiophyta</taxon>
        <taxon>Marchantiopsida</taxon>
        <taxon>Marchantiidae</taxon>
        <taxon>Marchantiales</taxon>
        <taxon>Ricciaceae</taxon>
        <taxon>Riccia</taxon>
    </lineage>
</organism>
<evidence type="ECO:0000256" key="7">
    <source>
        <dbReference type="ARBA" id="ARBA00023265"/>
    </source>
</evidence>
<comment type="subcellular location">
    <subcellularLocation>
        <location evidence="1 8">Membrane</location>
        <topology evidence="1 8">Multi-pass membrane protein</topology>
    </subcellularLocation>
</comment>
<dbReference type="AlphaFoldDB" id="A0ABD3HT89"/>
<sequence length="577" mass="65502">MAGGGEGLSLENTPTYAAATAVALFIGVSLLVERQIRRLKKYLKKKDQKPLRKVVDKLTDELMLLGFISLLLTVLQDQLTKICVTNDFVSHMLPCKGEEDKVKETPDAAAHRRLLASLIDAYDSRRILASKSDYCARKGKAPFVSLEGLHQLHIFIFVLGFTHVTYSLLSVLLGFVRMYHWKVWEAESREIAQKGEISIRADLEQRVCDKISGNGGRGSCSFLNSHIRRYENPITLWTLCFFQQFAASVSREDYLLFRVGFISSFGLSESFNFREYVMRSMEMDFKSVTGISWWLWIFVVLFLLVNVDGWYTYFWASFIPTILVLIVGTKQQHIISVLALQAKRHAQDVLNSKNGQNDTEGQVEMRSNGTEGNDSDEQVATRAKDKQVAQRAKDIGDAVKLSNDLFWFQKPRFLLRLIHFVIFQNSFELAILFWILVMFGWNSCMLGHHTLVIIRIAVGAVTIFLSSYNVIPIYALVTQMGSHMKMEAVLGKRAARGVSSLIAKVKVKKSNRGENGSPPNEARVDPITEDAPHTPDLRTRIEEAGVRRFQQLYGKQKGLERLRSYKVEHKQPESSDS</sequence>
<feature type="transmembrane region" description="Helical" evidence="10">
    <location>
        <begin position="453"/>
        <end position="477"/>
    </location>
</feature>
<evidence type="ECO:0000256" key="4">
    <source>
        <dbReference type="ARBA" id="ARBA00022821"/>
    </source>
</evidence>
<evidence type="ECO:0000256" key="2">
    <source>
        <dbReference type="ARBA" id="ARBA00006574"/>
    </source>
</evidence>
<accession>A0ABD3HT89</accession>
<evidence type="ECO:0000256" key="3">
    <source>
        <dbReference type="ARBA" id="ARBA00022692"/>
    </source>
</evidence>
<protein>
    <recommendedName>
        <fullName evidence="8">MLO-like protein</fullName>
    </recommendedName>
</protein>
<feature type="compositionally biased region" description="Basic and acidic residues" evidence="9">
    <location>
        <begin position="522"/>
        <end position="536"/>
    </location>
</feature>
<evidence type="ECO:0000256" key="9">
    <source>
        <dbReference type="SAM" id="MobiDB-lite"/>
    </source>
</evidence>
<keyword evidence="3 8" id="KW-0812">Transmembrane</keyword>
<feature type="region of interest" description="Disordered" evidence="9">
    <location>
        <begin position="509"/>
        <end position="536"/>
    </location>
</feature>
<feature type="region of interest" description="Disordered" evidence="9">
    <location>
        <begin position="351"/>
        <end position="380"/>
    </location>
</feature>
<evidence type="ECO:0000256" key="10">
    <source>
        <dbReference type="SAM" id="Phobius"/>
    </source>
</evidence>
<keyword evidence="6 8" id="KW-0472">Membrane</keyword>
<dbReference type="GO" id="GO:0016020">
    <property type="term" value="C:membrane"/>
    <property type="evidence" value="ECO:0007669"/>
    <property type="project" value="UniProtKB-SubCell"/>
</dbReference>
<feature type="transmembrane region" description="Helical" evidence="10">
    <location>
        <begin position="152"/>
        <end position="176"/>
    </location>
</feature>
<feature type="transmembrane region" description="Helical" evidence="10">
    <location>
        <begin position="310"/>
        <end position="328"/>
    </location>
</feature>
<feature type="transmembrane region" description="Helical" evidence="10">
    <location>
        <begin position="15"/>
        <end position="33"/>
    </location>
</feature>
<dbReference type="PANTHER" id="PTHR31942">
    <property type="entry name" value="MLO-LIKE PROTEIN 1"/>
    <property type="match status" value="1"/>
</dbReference>
<evidence type="ECO:0000256" key="8">
    <source>
        <dbReference type="RuleBase" id="RU280816"/>
    </source>
</evidence>